<evidence type="ECO:0000256" key="1">
    <source>
        <dbReference type="SAM" id="Coils"/>
    </source>
</evidence>
<dbReference type="EMBL" id="NAJN01002378">
    <property type="protein sequence ID" value="TKA53513.1"/>
    <property type="molecule type" value="Genomic_DNA"/>
</dbReference>
<comment type="caution">
    <text evidence="3">The sequence shown here is derived from an EMBL/GenBank/DDBJ whole genome shotgun (WGS) entry which is preliminary data.</text>
</comment>
<evidence type="ECO:0000313" key="4">
    <source>
        <dbReference type="Proteomes" id="UP000308768"/>
    </source>
</evidence>
<feature type="compositionally biased region" description="Polar residues" evidence="2">
    <location>
        <begin position="43"/>
        <end position="58"/>
    </location>
</feature>
<gene>
    <name evidence="3" type="ORF">B0A49_09800</name>
</gene>
<sequence length="473" mass="52990">MIGAAHSNEKQAPPMPSVPSSTPPVVPPVPTVKDDSESDASKRQGSSPTRSRASTLSISEFAVDASPSKAAEEAKNNSSRLAELDKALAIALEEQKRLSSELDNLRNANNELRVRADDEAEQKRYWQKKHSTLQAEFDDLRERFVSRDQLWKSEWQKKSGDVLDERDELREKLHAAQKMGSSHEEEAVDLRRQLLDLKHSISTSTRMESQVTDQIFAQEMVTLNHEIQNWVVNNFRRTKSVDFSNLPSTLKEALGRTVPLYETLAGSAKLSIYQAMVMSHLMEVFNPKYFFGLPHDGPFGQLESIADHFRSMQASADAPSVEYSQWRSTTFELVRQSDDGDLADHTSFLTDQIVDDVDNILSDLTATESSSARLETLRSIVERAIAISRLFSVQRAEFSFELPCPSAVKEIEFDGALMEDINGEDATELERRAIQCATFPVVYKIGDERGENLHLRNVIIKAKVLCGETGTAV</sequence>
<feature type="coiled-coil region" evidence="1">
    <location>
        <begin position="81"/>
        <end position="122"/>
    </location>
</feature>
<protein>
    <submittedName>
        <fullName evidence="3">Uncharacterized protein</fullName>
    </submittedName>
</protein>
<feature type="compositionally biased region" description="Basic and acidic residues" evidence="2">
    <location>
        <begin position="32"/>
        <end position="42"/>
    </location>
</feature>
<keyword evidence="4" id="KW-1185">Reference proteome</keyword>
<feature type="region of interest" description="Disordered" evidence="2">
    <location>
        <begin position="1"/>
        <end position="58"/>
    </location>
</feature>
<dbReference type="STRING" id="331657.A0A4U0VVE1"/>
<dbReference type="OrthoDB" id="5328813at2759"/>
<evidence type="ECO:0000313" key="3">
    <source>
        <dbReference type="EMBL" id="TKA53513.1"/>
    </source>
</evidence>
<dbReference type="Proteomes" id="UP000308768">
    <property type="component" value="Unassembled WGS sequence"/>
</dbReference>
<evidence type="ECO:0000256" key="2">
    <source>
        <dbReference type="SAM" id="MobiDB-lite"/>
    </source>
</evidence>
<name>A0A4U0VVE1_9PEZI</name>
<reference evidence="3 4" key="1">
    <citation type="submission" date="2017-03" db="EMBL/GenBank/DDBJ databases">
        <title>Genomes of endolithic fungi from Antarctica.</title>
        <authorList>
            <person name="Coleine C."/>
            <person name="Masonjones S."/>
            <person name="Stajich J.E."/>
        </authorList>
    </citation>
    <scope>NUCLEOTIDE SEQUENCE [LARGE SCALE GENOMIC DNA]</scope>
    <source>
        <strain evidence="3 4">CCFEE 5187</strain>
    </source>
</reference>
<proteinExistence type="predicted"/>
<keyword evidence="1" id="KW-0175">Coiled coil</keyword>
<accession>A0A4U0VVE1</accession>
<feature type="compositionally biased region" description="Pro residues" evidence="2">
    <location>
        <begin position="13"/>
        <end position="30"/>
    </location>
</feature>
<dbReference type="AlphaFoldDB" id="A0A4U0VVE1"/>
<organism evidence="3 4">
    <name type="scientific">Cryomyces minteri</name>
    <dbReference type="NCBI Taxonomy" id="331657"/>
    <lineage>
        <taxon>Eukaryota</taxon>
        <taxon>Fungi</taxon>
        <taxon>Dikarya</taxon>
        <taxon>Ascomycota</taxon>
        <taxon>Pezizomycotina</taxon>
        <taxon>Dothideomycetes</taxon>
        <taxon>Dothideomycetes incertae sedis</taxon>
        <taxon>Cryomyces</taxon>
    </lineage>
</organism>